<feature type="transmembrane region" description="Helical" evidence="6">
    <location>
        <begin position="236"/>
        <end position="261"/>
    </location>
</feature>
<accession>A0A562DLZ9</accession>
<keyword evidence="5 6" id="KW-0472">Membrane</keyword>
<reference evidence="7 8" key="1">
    <citation type="submission" date="2019-07" db="EMBL/GenBank/DDBJ databases">
        <title>Genome sequencing of lignin-degrading bacterial isolates.</title>
        <authorList>
            <person name="Gladden J."/>
        </authorList>
    </citation>
    <scope>NUCLEOTIDE SEQUENCE [LARGE SCALE GENOMIC DNA]</scope>
    <source>
        <strain evidence="7 8">J45</strain>
    </source>
</reference>
<keyword evidence="7" id="KW-0813">Transport</keyword>
<feature type="transmembrane region" description="Helical" evidence="6">
    <location>
        <begin position="282"/>
        <end position="303"/>
    </location>
</feature>
<feature type="transmembrane region" description="Helical" evidence="6">
    <location>
        <begin position="149"/>
        <end position="170"/>
    </location>
</feature>
<keyword evidence="7" id="KW-0762">Sugar transport</keyword>
<evidence type="ECO:0000313" key="8">
    <source>
        <dbReference type="Proteomes" id="UP000317573"/>
    </source>
</evidence>
<dbReference type="EMBL" id="VLJT01000039">
    <property type="protein sequence ID" value="TWH10699.1"/>
    <property type="molecule type" value="Genomic_DNA"/>
</dbReference>
<dbReference type="CDD" id="cd06580">
    <property type="entry name" value="TM_PBP1_transp_TpRbsC_like"/>
    <property type="match status" value="1"/>
</dbReference>
<organism evidence="7 8">
    <name type="scientific">Rhodococcus rhodochrous J45</name>
    <dbReference type="NCBI Taxonomy" id="935266"/>
    <lineage>
        <taxon>Bacteria</taxon>
        <taxon>Bacillati</taxon>
        <taxon>Actinomycetota</taxon>
        <taxon>Actinomycetes</taxon>
        <taxon>Mycobacteriales</taxon>
        <taxon>Nocardiaceae</taxon>
        <taxon>Rhodococcus</taxon>
    </lineage>
</organism>
<keyword evidence="4 6" id="KW-1133">Transmembrane helix</keyword>
<evidence type="ECO:0000256" key="5">
    <source>
        <dbReference type="ARBA" id="ARBA00023136"/>
    </source>
</evidence>
<feature type="transmembrane region" description="Helical" evidence="6">
    <location>
        <begin position="71"/>
        <end position="90"/>
    </location>
</feature>
<feature type="transmembrane region" description="Helical" evidence="6">
    <location>
        <begin position="204"/>
        <end position="224"/>
    </location>
</feature>
<evidence type="ECO:0000256" key="4">
    <source>
        <dbReference type="ARBA" id="ARBA00022989"/>
    </source>
</evidence>
<keyword evidence="3 6" id="KW-0812">Transmembrane</keyword>
<dbReference type="Pfam" id="PF02653">
    <property type="entry name" value="BPD_transp_2"/>
    <property type="match status" value="1"/>
</dbReference>
<dbReference type="InterPro" id="IPR001851">
    <property type="entry name" value="ABC_transp_permease"/>
</dbReference>
<dbReference type="AlphaFoldDB" id="A0A562DLZ9"/>
<evidence type="ECO:0000256" key="2">
    <source>
        <dbReference type="ARBA" id="ARBA00022475"/>
    </source>
</evidence>
<feature type="transmembrane region" description="Helical" evidence="6">
    <location>
        <begin position="12"/>
        <end position="36"/>
    </location>
</feature>
<dbReference type="Proteomes" id="UP000317573">
    <property type="component" value="Unassembled WGS sequence"/>
</dbReference>
<evidence type="ECO:0000256" key="1">
    <source>
        <dbReference type="ARBA" id="ARBA00004651"/>
    </source>
</evidence>
<feature type="transmembrane region" description="Helical" evidence="6">
    <location>
        <begin position="48"/>
        <end position="65"/>
    </location>
</feature>
<comment type="subcellular location">
    <subcellularLocation>
        <location evidence="1">Cell membrane</location>
        <topology evidence="1">Multi-pass membrane protein</topology>
    </subcellularLocation>
</comment>
<keyword evidence="2" id="KW-1003">Cell membrane</keyword>
<name>A0A562DLZ9_RHORH</name>
<dbReference type="PANTHER" id="PTHR43370">
    <property type="entry name" value="SUGAR ABC TRANSPORTER INTEGRAL MEMBRANE PROTEIN-RELATED"/>
    <property type="match status" value="1"/>
</dbReference>
<protein>
    <submittedName>
        <fullName evidence="7">Simple sugar transport system permease protein</fullName>
    </submittedName>
</protein>
<evidence type="ECO:0000313" key="7">
    <source>
        <dbReference type="EMBL" id="TWH10699.1"/>
    </source>
</evidence>
<dbReference type="PANTHER" id="PTHR43370:SF2">
    <property type="entry name" value="ABC TRANSPORTER PERMEASE PROTEIN"/>
    <property type="match status" value="1"/>
</dbReference>
<sequence length="320" mass="32776">MNWSDVLGAGALVPLFTAALRLAVPIILAAAGACLAERSGLMNLGIEGQMMVGAIIAFVTVYYTGQPMLGAATGAAAGLVIAAIVGYLTITMAVDQIITGISVVILGTGLASFLYLQVFGVTGTPPRIQGTTPLDLPVLSDLPVLGPVVFSQSPLVYLALAIVVALWWVLTRTAFGLSIRAAGESPEAADSVGVSVPRTRWSTLLISGAAAGMAGALVIDGLGFFQDGITGGRGWIALGVVILARWNPLGAIAGGFMFGLVDAFQLRVQAASGGQATSVPYELFQAMPYAVTLLAVIATTVWFSRSNSPKALGVPFVPAK</sequence>
<gene>
    <name evidence="7" type="ORF">L618_000400001800</name>
</gene>
<comment type="caution">
    <text evidence="7">The sequence shown here is derived from an EMBL/GenBank/DDBJ whole genome shotgun (WGS) entry which is preliminary data.</text>
</comment>
<feature type="transmembrane region" description="Helical" evidence="6">
    <location>
        <begin position="97"/>
        <end position="116"/>
    </location>
</feature>
<dbReference type="RefSeq" id="WP_145692698.1">
    <property type="nucleotide sequence ID" value="NZ_VLJT01000039.1"/>
</dbReference>
<dbReference type="GO" id="GO:0005886">
    <property type="term" value="C:plasma membrane"/>
    <property type="evidence" value="ECO:0007669"/>
    <property type="project" value="UniProtKB-SubCell"/>
</dbReference>
<evidence type="ECO:0000256" key="3">
    <source>
        <dbReference type="ARBA" id="ARBA00022692"/>
    </source>
</evidence>
<evidence type="ECO:0000256" key="6">
    <source>
        <dbReference type="SAM" id="Phobius"/>
    </source>
</evidence>
<dbReference type="GO" id="GO:0022857">
    <property type="term" value="F:transmembrane transporter activity"/>
    <property type="evidence" value="ECO:0007669"/>
    <property type="project" value="InterPro"/>
</dbReference>
<proteinExistence type="predicted"/>